<organism evidence="1">
    <name type="scientific">Trypanosoma vivax (strain Y486)</name>
    <dbReference type="NCBI Taxonomy" id="1055687"/>
    <lineage>
        <taxon>Eukaryota</taxon>
        <taxon>Discoba</taxon>
        <taxon>Euglenozoa</taxon>
        <taxon>Kinetoplastea</taxon>
        <taxon>Metakinetoplastina</taxon>
        <taxon>Trypanosomatida</taxon>
        <taxon>Trypanosomatidae</taxon>
        <taxon>Trypanosoma</taxon>
        <taxon>Duttonella</taxon>
    </lineage>
</organism>
<name>G0UCW8_TRYVY</name>
<gene>
    <name evidence="1" type="ORF">TVY486_1111620</name>
</gene>
<reference evidence="1" key="1">
    <citation type="journal article" date="2012" name="Proc. Natl. Acad. Sci. U.S.A.">
        <title>Antigenic diversity is generated by distinct evolutionary mechanisms in African trypanosome species.</title>
        <authorList>
            <person name="Jackson A.P."/>
            <person name="Berry A."/>
            <person name="Aslett M."/>
            <person name="Allison H.C."/>
            <person name="Burton P."/>
            <person name="Vavrova-Anderson J."/>
            <person name="Brown R."/>
            <person name="Browne H."/>
            <person name="Corton N."/>
            <person name="Hauser H."/>
            <person name="Gamble J."/>
            <person name="Gilderthorp R."/>
            <person name="Marcello L."/>
            <person name="McQuillan J."/>
            <person name="Otto T.D."/>
            <person name="Quail M.A."/>
            <person name="Sanders M.J."/>
            <person name="van Tonder A."/>
            <person name="Ginger M.L."/>
            <person name="Field M.C."/>
            <person name="Barry J.D."/>
            <person name="Hertz-Fowler C."/>
            <person name="Berriman M."/>
        </authorList>
    </citation>
    <scope>NUCLEOTIDE SEQUENCE</scope>
    <source>
        <strain evidence="1">Y486</strain>
    </source>
</reference>
<sequence length="107" mass="11467">MQHFIGESWLLHAPVTAVAVGERSLCFAVGNSVFSAPVDGSRVSSRVTTLPDGTVITALEQHVVSVASRTDIFIVIGATSHMYVALLHQNSNNDVSEEHGDNCGNRY</sequence>
<feature type="non-terminal residue" evidence="1">
    <location>
        <position position="107"/>
    </location>
</feature>
<protein>
    <submittedName>
        <fullName evidence="1">Uncharacterized protein</fullName>
    </submittedName>
</protein>
<dbReference type="EMBL" id="HE573027">
    <property type="protein sequence ID" value="CCC53678.1"/>
    <property type="molecule type" value="Genomic_DNA"/>
</dbReference>
<proteinExistence type="predicted"/>
<dbReference type="VEuPathDB" id="TriTrypDB:TvY486_1111620"/>
<evidence type="ECO:0000313" key="1">
    <source>
        <dbReference type="EMBL" id="CCC53678.1"/>
    </source>
</evidence>
<accession>G0UCW8</accession>
<dbReference type="AlphaFoldDB" id="G0UCW8"/>